<dbReference type="FunFam" id="3.10.250.10:FF:000007">
    <property type="entry name" value="Soluble scavenger receptor cysteine-rich domain-containing protein SSC5D"/>
    <property type="match status" value="1"/>
</dbReference>
<evidence type="ECO:0000256" key="5">
    <source>
        <dbReference type="ARBA" id="ARBA00023157"/>
    </source>
</evidence>
<dbReference type="SMART" id="SM00202">
    <property type="entry name" value="SR"/>
    <property type="match status" value="1"/>
</dbReference>
<comment type="caution">
    <text evidence="13">The sequence shown here is derived from an EMBL/GenBank/DDBJ whole genome shotgun (WGS) entry which is preliminary data.</text>
</comment>
<keyword evidence="4" id="KW-0677">Repeat</keyword>
<evidence type="ECO:0000256" key="2">
    <source>
        <dbReference type="ARBA" id="ARBA00022525"/>
    </source>
</evidence>
<dbReference type="PANTHER" id="PTHR48071:SF15">
    <property type="entry name" value="SRCR DOMAIN-CONTAINING PROTEIN"/>
    <property type="match status" value="1"/>
</dbReference>
<dbReference type="InterPro" id="IPR036772">
    <property type="entry name" value="SRCR-like_dom_sf"/>
</dbReference>
<evidence type="ECO:0000256" key="1">
    <source>
        <dbReference type="ARBA" id="ARBA00004613"/>
    </source>
</evidence>
<dbReference type="Proteomes" id="UP000642973">
    <property type="component" value="Unassembled WGS sequence"/>
</dbReference>
<evidence type="ECO:0000256" key="4">
    <source>
        <dbReference type="ARBA" id="ARBA00022737"/>
    </source>
</evidence>
<dbReference type="PROSITE" id="PS50287">
    <property type="entry name" value="SRCR_2"/>
    <property type="match status" value="2"/>
</dbReference>
<feature type="domain" description="SRCR" evidence="12">
    <location>
        <begin position="55"/>
        <end position="152"/>
    </location>
</feature>
<dbReference type="PANTHER" id="PTHR48071">
    <property type="entry name" value="SRCR DOMAIN-CONTAINING PROTEIN"/>
    <property type="match status" value="1"/>
</dbReference>
<evidence type="ECO:0000259" key="12">
    <source>
        <dbReference type="PROSITE" id="PS50287"/>
    </source>
</evidence>
<comment type="subunit">
    <text evidence="9">Interacts with LGALS1 and laminin.</text>
</comment>
<evidence type="ECO:0000313" key="13">
    <source>
        <dbReference type="EMBL" id="NWI57762.1"/>
    </source>
</evidence>
<feature type="domain" description="SRCR" evidence="12">
    <location>
        <begin position="1"/>
        <end position="44"/>
    </location>
</feature>
<dbReference type="EMBL" id="WEIV01022077">
    <property type="protein sequence ID" value="NWI57762.1"/>
    <property type="molecule type" value="Genomic_DNA"/>
</dbReference>
<dbReference type="GO" id="GO:0004252">
    <property type="term" value="F:serine-type endopeptidase activity"/>
    <property type="evidence" value="ECO:0007669"/>
    <property type="project" value="TreeGrafter"/>
</dbReference>
<dbReference type="PROSITE" id="PS00420">
    <property type="entry name" value="SRCR_1"/>
    <property type="match status" value="1"/>
</dbReference>
<feature type="non-terminal residue" evidence="13">
    <location>
        <position position="1"/>
    </location>
</feature>
<dbReference type="SUPFAM" id="SSF56487">
    <property type="entry name" value="SRCR-like"/>
    <property type="match status" value="2"/>
</dbReference>
<reference evidence="13" key="1">
    <citation type="submission" date="2019-10" db="EMBL/GenBank/DDBJ databases">
        <title>Bird 10,000 Genomes (B10K) Project - Family phase.</title>
        <authorList>
            <person name="Zhang G."/>
        </authorList>
    </citation>
    <scope>NUCLEOTIDE SEQUENCE</scope>
    <source>
        <strain evidence="13">B10K-DU-002-55</strain>
        <tissue evidence="13">Muscle</tissue>
    </source>
</reference>
<dbReference type="Gene3D" id="3.10.250.10">
    <property type="entry name" value="SRCR-like domain"/>
    <property type="match status" value="2"/>
</dbReference>
<gene>
    <name evidence="13" type="primary">Dmbt1_3</name>
    <name evidence="13" type="ORF">CALVIR_R13734</name>
</gene>
<keyword evidence="2" id="KW-0964">Secreted</keyword>
<dbReference type="GO" id="GO:0005615">
    <property type="term" value="C:extracellular space"/>
    <property type="evidence" value="ECO:0007669"/>
    <property type="project" value="TreeGrafter"/>
</dbReference>
<protein>
    <recommendedName>
        <fullName evidence="10">Soluble scavenger receptor cysteine-rich domain-containing protein SSC5D</fullName>
    </recommendedName>
</protein>
<dbReference type="AlphaFoldDB" id="A0A851CMI9"/>
<sequence>RGSGVIWLDETNCTGAEPHLSACPTRPWGVNNCYHGEDAGVVCSGECRCAQPPLLRLANGSHRCAGRVELLHLHRWGGVCARGWSQVEAQVLCRHLGCGTALPAADFGVAPGQVWLEQVKCQGSERSLGECRSGTWSERTCEGGKHAGVVCS</sequence>
<dbReference type="GO" id="GO:0031638">
    <property type="term" value="P:zymogen activation"/>
    <property type="evidence" value="ECO:0007669"/>
    <property type="project" value="TreeGrafter"/>
</dbReference>
<evidence type="ECO:0000256" key="11">
    <source>
        <dbReference type="PROSITE-ProRule" id="PRU00196"/>
    </source>
</evidence>
<dbReference type="PRINTS" id="PR00258">
    <property type="entry name" value="SPERACTRCPTR"/>
</dbReference>
<keyword evidence="5 11" id="KW-1015">Disulfide bond</keyword>
<keyword evidence="3" id="KW-0732">Signal</keyword>
<evidence type="ECO:0000313" key="14">
    <source>
        <dbReference type="Proteomes" id="UP000642973"/>
    </source>
</evidence>
<dbReference type="InterPro" id="IPR001190">
    <property type="entry name" value="SRCR"/>
</dbReference>
<name>A0A851CMI9_CALVR</name>
<evidence type="ECO:0000256" key="3">
    <source>
        <dbReference type="ARBA" id="ARBA00022729"/>
    </source>
</evidence>
<comment type="subcellular location">
    <subcellularLocation>
        <location evidence="1">Secreted</location>
    </subcellularLocation>
</comment>
<proteinExistence type="predicted"/>
<feature type="non-terminal residue" evidence="13">
    <location>
        <position position="152"/>
    </location>
</feature>
<feature type="disulfide bond" evidence="11">
    <location>
        <begin position="13"/>
        <end position="23"/>
    </location>
</feature>
<dbReference type="GO" id="GO:0005886">
    <property type="term" value="C:plasma membrane"/>
    <property type="evidence" value="ECO:0007669"/>
    <property type="project" value="TreeGrafter"/>
</dbReference>
<evidence type="ECO:0000256" key="10">
    <source>
        <dbReference type="ARBA" id="ARBA00069168"/>
    </source>
</evidence>
<organism evidence="13 14">
    <name type="scientific">Calyptomena viridis</name>
    <name type="common">Lesser green broadbill</name>
    <dbReference type="NCBI Taxonomy" id="135972"/>
    <lineage>
        <taxon>Eukaryota</taxon>
        <taxon>Metazoa</taxon>
        <taxon>Chordata</taxon>
        <taxon>Craniata</taxon>
        <taxon>Vertebrata</taxon>
        <taxon>Euteleostomi</taxon>
        <taxon>Archelosauria</taxon>
        <taxon>Archosauria</taxon>
        <taxon>Dinosauria</taxon>
        <taxon>Saurischia</taxon>
        <taxon>Theropoda</taxon>
        <taxon>Coelurosauria</taxon>
        <taxon>Aves</taxon>
        <taxon>Neognathae</taxon>
        <taxon>Neoaves</taxon>
        <taxon>Telluraves</taxon>
        <taxon>Australaves</taxon>
        <taxon>Passeriformes</taxon>
        <taxon>Eurylaimidae</taxon>
        <taxon>Calyptomena</taxon>
    </lineage>
</organism>
<evidence type="ECO:0000256" key="7">
    <source>
        <dbReference type="ARBA" id="ARBA00023180"/>
    </source>
</evidence>
<dbReference type="Pfam" id="PF00530">
    <property type="entry name" value="SRCR"/>
    <property type="match status" value="2"/>
</dbReference>
<keyword evidence="6" id="KW-0675">Receptor</keyword>
<comment type="function">
    <text evidence="8">Binds to extracellular matrix proteins. Binds to pathogen-associated molecular patterns (PAMPs) present on the cell walls of Gram-positive and Gram-negative bacteria and fungi, behaving as a pattern recognition receptor (PRR). Induces bacterial and fungal aggregation and subsequent inhibition of PAMP-induced cytokine release. Does not possess intrinsic bactericidal activity. May play a role in the innate defense and homeostasis of certain epithelial surfaces.</text>
</comment>
<evidence type="ECO:0000256" key="6">
    <source>
        <dbReference type="ARBA" id="ARBA00023170"/>
    </source>
</evidence>
<accession>A0A851CMI9</accession>
<keyword evidence="7" id="KW-0325">Glycoprotein</keyword>
<evidence type="ECO:0000256" key="8">
    <source>
        <dbReference type="ARBA" id="ARBA00058074"/>
    </source>
</evidence>
<evidence type="ECO:0000256" key="9">
    <source>
        <dbReference type="ARBA" id="ARBA00064153"/>
    </source>
</evidence>
<feature type="disulfide bond" evidence="11">
    <location>
        <begin position="121"/>
        <end position="131"/>
    </location>
</feature>
<keyword evidence="14" id="KW-1185">Reference proteome</keyword>
<comment type="caution">
    <text evidence="11">Lacks conserved residue(s) required for the propagation of feature annotation.</text>
</comment>